<evidence type="ECO:0000313" key="4">
    <source>
        <dbReference type="Proteomes" id="UP000823661"/>
    </source>
</evidence>
<feature type="signal peptide" evidence="2">
    <location>
        <begin position="1"/>
        <end position="20"/>
    </location>
</feature>
<evidence type="ECO:0008006" key="5">
    <source>
        <dbReference type="Google" id="ProtNLM"/>
    </source>
</evidence>
<feature type="chain" id="PRO_5039447589" description="Sensor of ECF-type sigma factor" evidence="2">
    <location>
        <begin position="21"/>
        <end position="160"/>
    </location>
</feature>
<proteinExistence type="predicted"/>
<evidence type="ECO:0000313" key="3">
    <source>
        <dbReference type="EMBL" id="MBO8451445.1"/>
    </source>
</evidence>
<reference evidence="3" key="2">
    <citation type="journal article" date="2021" name="PeerJ">
        <title>Extensive microbial diversity within the chicken gut microbiome revealed by metagenomics and culture.</title>
        <authorList>
            <person name="Gilroy R."/>
            <person name="Ravi A."/>
            <person name="Getino M."/>
            <person name="Pursley I."/>
            <person name="Horton D.L."/>
            <person name="Alikhan N.F."/>
            <person name="Baker D."/>
            <person name="Gharbi K."/>
            <person name="Hall N."/>
            <person name="Watson M."/>
            <person name="Adriaenssens E.M."/>
            <person name="Foster-Nyarko E."/>
            <person name="Jarju S."/>
            <person name="Secka A."/>
            <person name="Antonio M."/>
            <person name="Oren A."/>
            <person name="Chaudhuri R.R."/>
            <person name="La Ragione R."/>
            <person name="Hildebrand F."/>
            <person name="Pallen M.J."/>
        </authorList>
    </citation>
    <scope>NUCLEOTIDE SEQUENCE</scope>
    <source>
        <strain evidence="3">B1-20833</strain>
    </source>
</reference>
<evidence type="ECO:0000256" key="2">
    <source>
        <dbReference type="SAM" id="SignalP"/>
    </source>
</evidence>
<organism evidence="3 4">
    <name type="scientific">Candidatus Cryptobacteroides intestinavium</name>
    <dbReference type="NCBI Taxonomy" id="2840766"/>
    <lineage>
        <taxon>Bacteria</taxon>
        <taxon>Pseudomonadati</taxon>
        <taxon>Bacteroidota</taxon>
        <taxon>Bacteroidia</taxon>
        <taxon>Bacteroidales</taxon>
        <taxon>Candidatus Cryptobacteroides</taxon>
    </lineage>
</organism>
<dbReference type="AlphaFoldDB" id="A0A9D9ERM5"/>
<evidence type="ECO:0000256" key="1">
    <source>
        <dbReference type="SAM" id="MobiDB-lite"/>
    </source>
</evidence>
<dbReference type="EMBL" id="JADIMI010000011">
    <property type="protein sequence ID" value="MBO8451445.1"/>
    <property type="molecule type" value="Genomic_DNA"/>
</dbReference>
<gene>
    <name evidence="3" type="ORF">IAC06_00985</name>
</gene>
<feature type="region of interest" description="Disordered" evidence="1">
    <location>
        <begin position="140"/>
        <end position="160"/>
    </location>
</feature>
<reference evidence="3" key="1">
    <citation type="submission" date="2020-10" db="EMBL/GenBank/DDBJ databases">
        <authorList>
            <person name="Gilroy R."/>
        </authorList>
    </citation>
    <scope>NUCLEOTIDE SEQUENCE</scope>
    <source>
        <strain evidence="3">B1-20833</strain>
    </source>
</reference>
<dbReference type="Proteomes" id="UP000823661">
    <property type="component" value="Unassembled WGS sequence"/>
</dbReference>
<protein>
    <recommendedName>
        <fullName evidence="5">Sensor of ECF-type sigma factor</fullName>
    </recommendedName>
</protein>
<feature type="compositionally biased region" description="Basic and acidic residues" evidence="1">
    <location>
        <begin position="142"/>
        <end position="160"/>
    </location>
</feature>
<sequence length="160" mass="18590">MKRILTFALAAAMAMPALFSQDRDSGWRDRIRSERIAFITEELSLTSKEAEKFWPVYNTFRDRKAEAQKAIRDAYRALDEAVREGNATDKCISDYVEALDAKAGIETQALKEYRKVLPAEKIARLYIAEEKFRMQQIHRLHHGPDRDAHRRPAPEKPKCR</sequence>
<comment type="caution">
    <text evidence="3">The sequence shown here is derived from an EMBL/GenBank/DDBJ whole genome shotgun (WGS) entry which is preliminary data.</text>
</comment>
<accession>A0A9D9ERM5</accession>
<keyword evidence="2" id="KW-0732">Signal</keyword>
<name>A0A9D9ERM5_9BACT</name>